<proteinExistence type="predicted"/>
<name>A0AAX3YTT7_RHOOP</name>
<accession>A0AAX3YTT7</accession>
<gene>
    <name evidence="2" type="ORF">Q5707_39065</name>
</gene>
<reference evidence="2" key="1">
    <citation type="submission" date="2023-07" db="EMBL/GenBank/DDBJ databases">
        <title>Genomic analysis of Rhodococcus opacus VOC-14 with glycol ethers degradation activity.</title>
        <authorList>
            <person name="Narkevich D.A."/>
            <person name="Hlushen A.M."/>
            <person name="Akhremchuk A.E."/>
            <person name="Sikolenko M.A."/>
            <person name="Valentovich L.N."/>
        </authorList>
    </citation>
    <scope>NUCLEOTIDE SEQUENCE</scope>
    <source>
        <strain evidence="2">VOC-14</strain>
        <plasmid evidence="2">pRho-VOC14-C86</plasmid>
    </source>
</reference>
<dbReference type="EMBL" id="CP130955">
    <property type="protein sequence ID" value="WLF51559.1"/>
    <property type="molecule type" value="Genomic_DNA"/>
</dbReference>
<evidence type="ECO:0000313" key="2">
    <source>
        <dbReference type="EMBL" id="WLF51559.1"/>
    </source>
</evidence>
<evidence type="ECO:0000313" key="3">
    <source>
        <dbReference type="Proteomes" id="UP001231166"/>
    </source>
</evidence>
<evidence type="ECO:0000259" key="1">
    <source>
        <dbReference type="Pfam" id="PF18476"/>
    </source>
</evidence>
<dbReference type="Proteomes" id="UP001231166">
    <property type="component" value="Plasmid pRho-VOC14-C86"/>
</dbReference>
<dbReference type="Pfam" id="PF18476">
    <property type="entry name" value="PIN_8"/>
    <property type="match status" value="1"/>
</dbReference>
<protein>
    <submittedName>
        <fullName evidence="2">PIN-like domain-containing protein</fullName>
    </submittedName>
</protein>
<organism evidence="2 3">
    <name type="scientific">Rhodococcus opacus</name>
    <name type="common">Nocardia opaca</name>
    <dbReference type="NCBI Taxonomy" id="37919"/>
    <lineage>
        <taxon>Bacteria</taxon>
        <taxon>Bacillati</taxon>
        <taxon>Actinomycetota</taxon>
        <taxon>Actinomycetes</taxon>
        <taxon>Mycobacteriales</taxon>
        <taxon>Nocardiaceae</taxon>
        <taxon>Rhodococcus</taxon>
    </lineage>
</organism>
<dbReference type="RefSeq" id="WP_304710764.1">
    <property type="nucleotide sequence ID" value="NZ_CP130955.1"/>
</dbReference>
<keyword evidence="2" id="KW-0614">Plasmid</keyword>
<geneLocation type="plasmid" evidence="2 3">
    <name>pRho-VOC14-C86</name>
</geneLocation>
<dbReference type="InterPro" id="IPR041578">
    <property type="entry name" value="PIN_8"/>
</dbReference>
<sequence>MTEGTIALDANILLHLYRLGEHQRKEVLAVLTKDEVRSRLWLPYQVGLEYQRNRDKVAYDQSKVYDALDAAVQGLLNTAEEKIKAAIRDANVREEALEPLAAAREAVQQRLKELGARHVIDYSAIQRHDPVRVALDAIFSDANQVGTKPEQQTLNERIAESKKRYIDEVPPGYLDSKDKDRPEGDYLIWCELLDFAADSGRALLFVTTLSVNLV</sequence>
<feature type="domain" description="PIN like" evidence="1">
    <location>
        <begin position="6"/>
        <end position="207"/>
    </location>
</feature>
<dbReference type="AlphaFoldDB" id="A0AAX3YTT7"/>